<evidence type="ECO:0008006" key="4">
    <source>
        <dbReference type="Google" id="ProtNLM"/>
    </source>
</evidence>
<accession>A0ABY5M5N6</accession>
<sequence>MRPDARRALSGLVLLTAAGLLAGCDTTNQLAPSLPRVVGLQVDGAQLQILTGTPCDGVDEIALIFSGDGDTDSLRTQLAADAAHTVDRLRVGTGVVVDGFTTTEALPAGFDWRDYSEMDVILDGPAGAVGESTSDLEPVKADGVKHSGDGTAYVRREGWLTLPEIIDGNTKSFLTACTPDPADKQ</sequence>
<name>A0ABY5M5N6_9ACTN</name>
<organism evidence="2 3">
    <name type="scientific">Aeromicrobium wangtongii</name>
    <dbReference type="NCBI Taxonomy" id="2969247"/>
    <lineage>
        <taxon>Bacteria</taxon>
        <taxon>Bacillati</taxon>
        <taxon>Actinomycetota</taxon>
        <taxon>Actinomycetes</taxon>
        <taxon>Propionibacteriales</taxon>
        <taxon>Nocardioidaceae</taxon>
        <taxon>Aeromicrobium</taxon>
    </lineage>
</organism>
<evidence type="ECO:0000256" key="1">
    <source>
        <dbReference type="SAM" id="SignalP"/>
    </source>
</evidence>
<feature type="chain" id="PRO_5047548186" description="Lipoprotein" evidence="1">
    <location>
        <begin position="23"/>
        <end position="185"/>
    </location>
</feature>
<proteinExistence type="predicted"/>
<reference evidence="2 3" key="1">
    <citation type="submission" date="2022-08" db="EMBL/GenBank/DDBJ databases">
        <title>novel species in genus Aeromicrobium.</title>
        <authorList>
            <person name="Ye L."/>
        </authorList>
    </citation>
    <scope>NUCLEOTIDE SEQUENCE [LARGE SCALE GENOMIC DNA]</scope>
    <source>
        <strain evidence="3">zg-Y1379</strain>
    </source>
</reference>
<gene>
    <name evidence="2" type="ORF">NQV15_16715</name>
</gene>
<evidence type="ECO:0000313" key="2">
    <source>
        <dbReference type="EMBL" id="UUP13470.1"/>
    </source>
</evidence>
<dbReference type="RefSeq" id="WP_232403539.1">
    <property type="nucleotide sequence ID" value="NZ_CP102173.1"/>
</dbReference>
<feature type="signal peptide" evidence="1">
    <location>
        <begin position="1"/>
        <end position="22"/>
    </location>
</feature>
<dbReference type="PROSITE" id="PS51257">
    <property type="entry name" value="PROKAR_LIPOPROTEIN"/>
    <property type="match status" value="1"/>
</dbReference>
<dbReference type="EMBL" id="CP102173">
    <property type="protein sequence ID" value="UUP13470.1"/>
    <property type="molecule type" value="Genomic_DNA"/>
</dbReference>
<protein>
    <recommendedName>
        <fullName evidence="4">Lipoprotein</fullName>
    </recommendedName>
</protein>
<keyword evidence="1" id="KW-0732">Signal</keyword>
<evidence type="ECO:0000313" key="3">
    <source>
        <dbReference type="Proteomes" id="UP001316184"/>
    </source>
</evidence>
<dbReference type="Proteomes" id="UP001316184">
    <property type="component" value="Chromosome"/>
</dbReference>
<keyword evidence="3" id="KW-1185">Reference proteome</keyword>